<comment type="caution">
    <text evidence="7">The sequence shown here is derived from an EMBL/GenBank/DDBJ whole genome shotgun (WGS) entry which is preliminary data.</text>
</comment>
<evidence type="ECO:0000259" key="6">
    <source>
        <dbReference type="PROSITE" id="PS50977"/>
    </source>
</evidence>
<gene>
    <name evidence="7" type="ORF">FYC51_06335</name>
</gene>
<dbReference type="InterPro" id="IPR001647">
    <property type="entry name" value="HTH_TetR"/>
</dbReference>
<evidence type="ECO:0000313" key="8">
    <source>
        <dbReference type="Proteomes" id="UP000325243"/>
    </source>
</evidence>
<dbReference type="GO" id="GO:0000976">
    <property type="term" value="F:transcription cis-regulatory region binding"/>
    <property type="evidence" value="ECO:0007669"/>
    <property type="project" value="TreeGrafter"/>
</dbReference>
<evidence type="ECO:0000256" key="2">
    <source>
        <dbReference type="ARBA" id="ARBA00023125"/>
    </source>
</evidence>
<keyword evidence="8" id="KW-1185">Reference proteome</keyword>
<dbReference type="Proteomes" id="UP000325243">
    <property type="component" value="Unassembled WGS sequence"/>
</dbReference>
<feature type="DNA-binding region" description="H-T-H motif" evidence="4">
    <location>
        <begin position="54"/>
        <end position="73"/>
    </location>
</feature>
<evidence type="ECO:0000256" key="5">
    <source>
        <dbReference type="SAM" id="MobiDB-lite"/>
    </source>
</evidence>
<dbReference type="EMBL" id="VSSB01000001">
    <property type="protein sequence ID" value="TYL53301.1"/>
    <property type="molecule type" value="Genomic_DNA"/>
</dbReference>
<dbReference type="PRINTS" id="PR00455">
    <property type="entry name" value="HTHTETR"/>
</dbReference>
<dbReference type="InterPro" id="IPR050109">
    <property type="entry name" value="HTH-type_TetR-like_transc_reg"/>
</dbReference>
<dbReference type="GO" id="GO:0003700">
    <property type="term" value="F:DNA-binding transcription factor activity"/>
    <property type="evidence" value="ECO:0007669"/>
    <property type="project" value="TreeGrafter"/>
</dbReference>
<dbReference type="Gene3D" id="1.10.10.60">
    <property type="entry name" value="Homeodomain-like"/>
    <property type="match status" value="1"/>
</dbReference>
<dbReference type="SUPFAM" id="SSF46689">
    <property type="entry name" value="Homeodomain-like"/>
    <property type="match status" value="1"/>
</dbReference>
<dbReference type="GO" id="GO:0045892">
    <property type="term" value="P:negative regulation of DNA-templated transcription"/>
    <property type="evidence" value="ECO:0007669"/>
    <property type="project" value="InterPro"/>
</dbReference>
<dbReference type="Pfam" id="PF02909">
    <property type="entry name" value="TetR_C_1"/>
    <property type="match status" value="1"/>
</dbReference>
<dbReference type="InterPro" id="IPR036271">
    <property type="entry name" value="Tet_transcr_reg_TetR-rel_C_sf"/>
</dbReference>
<keyword evidence="1" id="KW-0805">Transcription regulation</keyword>
<dbReference type="Gene3D" id="1.10.357.10">
    <property type="entry name" value="Tetracycline Repressor, domain 2"/>
    <property type="match status" value="1"/>
</dbReference>
<feature type="region of interest" description="Disordered" evidence="5">
    <location>
        <begin position="1"/>
        <end position="28"/>
    </location>
</feature>
<keyword evidence="2 4" id="KW-0238">DNA-binding</keyword>
<evidence type="ECO:0000256" key="3">
    <source>
        <dbReference type="ARBA" id="ARBA00023163"/>
    </source>
</evidence>
<dbReference type="Pfam" id="PF00440">
    <property type="entry name" value="TetR_N"/>
    <property type="match status" value="1"/>
</dbReference>
<sequence>MKDRPTGRSSMTTTSQGRAKASRAGSASRARLDRDTIIAAGLELAAVPGTTSISVRDLGARLGADPTAIYRHFRSKEQLMEALLDELIGRCVASVTADPEDWRARVRQLSDVTLDLFARYPAIGVEATVLTTHGPGELDAVELMLDAFSRAGLHGEDLVRHYALLASHTLSSAAGIARARSERGSVDAEDSPWIDGPLLADPRTHPLITSVSTLLADLQDRDLFRLGVEAVIQSAERTAAASARPASGADPVD</sequence>
<reference evidence="7 8" key="1">
    <citation type="submission" date="2019-08" db="EMBL/GenBank/DDBJ databases">
        <authorList>
            <person name="Hu J."/>
        </authorList>
    </citation>
    <scope>NUCLEOTIDE SEQUENCE [LARGE SCALE GENOMIC DNA]</scope>
    <source>
        <strain evidence="7 8">NEAU-184</strain>
    </source>
</reference>
<feature type="domain" description="HTH tetR-type" evidence="6">
    <location>
        <begin position="31"/>
        <end position="91"/>
    </location>
</feature>
<protein>
    <submittedName>
        <fullName evidence="7">TetR/AcrR family transcriptional regulator</fullName>
    </submittedName>
</protein>
<keyword evidence="3" id="KW-0804">Transcription</keyword>
<evidence type="ECO:0000313" key="7">
    <source>
        <dbReference type="EMBL" id="TYL53301.1"/>
    </source>
</evidence>
<evidence type="ECO:0000256" key="1">
    <source>
        <dbReference type="ARBA" id="ARBA00023015"/>
    </source>
</evidence>
<dbReference type="InterPro" id="IPR004111">
    <property type="entry name" value="Repressor_TetR_C"/>
</dbReference>
<dbReference type="PROSITE" id="PS50977">
    <property type="entry name" value="HTH_TETR_2"/>
    <property type="match status" value="1"/>
</dbReference>
<dbReference type="PANTHER" id="PTHR30055:SF151">
    <property type="entry name" value="TRANSCRIPTIONAL REGULATORY PROTEIN"/>
    <property type="match status" value="1"/>
</dbReference>
<proteinExistence type="predicted"/>
<dbReference type="InterPro" id="IPR009057">
    <property type="entry name" value="Homeodomain-like_sf"/>
</dbReference>
<dbReference type="SUPFAM" id="SSF48498">
    <property type="entry name" value="Tetracyclin repressor-like, C-terminal domain"/>
    <property type="match status" value="1"/>
</dbReference>
<dbReference type="AlphaFoldDB" id="A0A5S4V7P5"/>
<name>A0A5S4V7P5_9MICO</name>
<organism evidence="7 8">
    <name type="scientific">Agromyces mariniharenae</name>
    <dbReference type="NCBI Taxonomy" id="2604423"/>
    <lineage>
        <taxon>Bacteria</taxon>
        <taxon>Bacillati</taxon>
        <taxon>Actinomycetota</taxon>
        <taxon>Actinomycetes</taxon>
        <taxon>Micrococcales</taxon>
        <taxon>Microbacteriaceae</taxon>
        <taxon>Agromyces</taxon>
    </lineage>
</organism>
<dbReference type="PANTHER" id="PTHR30055">
    <property type="entry name" value="HTH-TYPE TRANSCRIPTIONAL REGULATOR RUTR"/>
    <property type="match status" value="1"/>
</dbReference>
<feature type="compositionally biased region" description="Low complexity" evidence="5">
    <location>
        <begin position="15"/>
        <end position="28"/>
    </location>
</feature>
<evidence type="ECO:0000256" key="4">
    <source>
        <dbReference type="PROSITE-ProRule" id="PRU00335"/>
    </source>
</evidence>
<accession>A0A5S4V7P5</accession>